<sequence length="262" mass="27319">MQWLRTTTLLICCALRALKAVAQCEVSIYTILRDGDSWTYCSPFALVRTVTVDANGCVYTTLDNSYDVGAVFTTINDGCIGGIYMVATGYNKTAVFDADCSNAFGHLLTVDPNYTDVCMVPVQWPGHGNPSSNIGGVVCLCDGVSSWSTTSTAHFTNPAYPTSVSESTSYLTVFINEAWVSSVEAVPTETLATNTVSTTSPSSTSSSSSPSPTSASASSTSDSDGGNALQATSNKIALGVGIGIGLPALLVAIIGVCMKRRH</sequence>
<keyword evidence="3" id="KW-0732">Signal</keyword>
<evidence type="ECO:0008006" key="6">
    <source>
        <dbReference type="Google" id="ProtNLM"/>
    </source>
</evidence>
<dbReference type="RefSeq" id="XP_016248370.1">
    <property type="nucleotide sequence ID" value="XM_016394951.1"/>
</dbReference>
<organism evidence="4 5">
    <name type="scientific">Cladophialophora immunda</name>
    <dbReference type="NCBI Taxonomy" id="569365"/>
    <lineage>
        <taxon>Eukaryota</taxon>
        <taxon>Fungi</taxon>
        <taxon>Dikarya</taxon>
        <taxon>Ascomycota</taxon>
        <taxon>Pezizomycotina</taxon>
        <taxon>Eurotiomycetes</taxon>
        <taxon>Chaetothyriomycetidae</taxon>
        <taxon>Chaetothyriales</taxon>
        <taxon>Herpotrichiellaceae</taxon>
        <taxon>Cladophialophora</taxon>
    </lineage>
</organism>
<evidence type="ECO:0000256" key="1">
    <source>
        <dbReference type="SAM" id="MobiDB-lite"/>
    </source>
</evidence>
<accession>A0A0D2CX18</accession>
<evidence type="ECO:0000256" key="2">
    <source>
        <dbReference type="SAM" id="Phobius"/>
    </source>
</evidence>
<feature type="transmembrane region" description="Helical" evidence="2">
    <location>
        <begin position="236"/>
        <end position="258"/>
    </location>
</feature>
<keyword evidence="2" id="KW-1133">Transmembrane helix</keyword>
<keyword evidence="2" id="KW-0812">Transmembrane</keyword>
<feature type="region of interest" description="Disordered" evidence="1">
    <location>
        <begin position="193"/>
        <end position="226"/>
    </location>
</feature>
<keyword evidence="2" id="KW-0472">Membrane</keyword>
<evidence type="ECO:0000313" key="4">
    <source>
        <dbReference type="EMBL" id="KIW28154.1"/>
    </source>
</evidence>
<feature type="chain" id="PRO_5002250983" description="Mid2 domain-containing protein" evidence="3">
    <location>
        <begin position="25"/>
        <end position="262"/>
    </location>
</feature>
<protein>
    <recommendedName>
        <fullName evidence="6">Mid2 domain-containing protein</fullName>
    </recommendedName>
</protein>
<dbReference type="OrthoDB" id="5430958at2759"/>
<gene>
    <name evidence="4" type="ORF">PV07_07836</name>
</gene>
<keyword evidence="5" id="KW-1185">Reference proteome</keyword>
<dbReference type="Proteomes" id="UP000054466">
    <property type="component" value="Unassembled WGS sequence"/>
</dbReference>
<evidence type="ECO:0000256" key="3">
    <source>
        <dbReference type="SAM" id="SignalP"/>
    </source>
</evidence>
<dbReference type="VEuPathDB" id="FungiDB:PV07_07836"/>
<name>A0A0D2CX18_9EURO</name>
<feature type="signal peptide" evidence="3">
    <location>
        <begin position="1"/>
        <end position="24"/>
    </location>
</feature>
<reference evidence="4 5" key="1">
    <citation type="submission" date="2015-01" db="EMBL/GenBank/DDBJ databases">
        <title>The Genome Sequence of Cladophialophora immunda CBS83496.</title>
        <authorList>
            <consortium name="The Broad Institute Genomics Platform"/>
            <person name="Cuomo C."/>
            <person name="de Hoog S."/>
            <person name="Gorbushina A."/>
            <person name="Stielow B."/>
            <person name="Teixiera M."/>
            <person name="Abouelleil A."/>
            <person name="Chapman S.B."/>
            <person name="Priest M."/>
            <person name="Young S.K."/>
            <person name="Wortman J."/>
            <person name="Nusbaum C."/>
            <person name="Birren B."/>
        </authorList>
    </citation>
    <scope>NUCLEOTIDE SEQUENCE [LARGE SCALE GENOMIC DNA]</scope>
    <source>
        <strain evidence="4 5">CBS 83496</strain>
    </source>
</reference>
<feature type="compositionally biased region" description="Low complexity" evidence="1">
    <location>
        <begin position="197"/>
        <end position="224"/>
    </location>
</feature>
<evidence type="ECO:0000313" key="5">
    <source>
        <dbReference type="Proteomes" id="UP000054466"/>
    </source>
</evidence>
<dbReference type="AlphaFoldDB" id="A0A0D2CX18"/>
<dbReference type="HOGENOM" id="CLU_1061753_0_0_1"/>
<dbReference type="EMBL" id="KN847043">
    <property type="protein sequence ID" value="KIW28154.1"/>
    <property type="molecule type" value="Genomic_DNA"/>
</dbReference>
<proteinExistence type="predicted"/>
<dbReference type="GeneID" id="27347030"/>